<dbReference type="AlphaFoldDB" id="A0A1R3RM03"/>
<dbReference type="OMA" id="CEPHLKA"/>
<dbReference type="EMBL" id="KV907500">
    <property type="protein sequence ID" value="OOF95507.1"/>
    <property type="molecule type" value="Genomic_DNA"/>
</dbReference>
<dbReference type="OrthoDB" id="5840532at2759"/>
<dbReference type="FunFam" id="3.40.50.720:FF:000084">
    <property type="entry name" value="Short-chain dehydrogenase reductase"/>
    <property type="match status" value="1"/>
</dbReference>
<proteinExistence type="inferred from homology"/>
<organism evidence="4 5">
    <name type="scientific">Aspergillus carbonarius (strain ITEM 5010)</name>
    <dbReference type="NCBI Taxonomy" id="602072"/>
    <lineage>
        <taxon>Eukaryota</taxon>
        <taxon>Fungi</taxon>
        <taxon>Dikarya</taxon>
        <taxon>Ascomycota</taxon>
        <taxon>Pezizomycotina</taxon>
        <taxon>Eurotiomycetes</taxon>
        <taxon>Eurotiomycetidae</taxon>
        <taxon>Eurotiales</taxon>
        <taxon>Aspergillaceae</taxon>
        <taxon>Aspergillus</taxon>
        <taxon>Aspergillus subgen. Circumdati</taxon>
    </lineage>
</organism>
<dbReference type="PRINTS" id="PR00081">
    <property type="entry name" value="GDHRDH"/>
</dbReference>
<name>A0A1R3RM03_ASPC5</name>
<sequence>MLRGVAFITGAASGIGKATAYSLARHGVHQLAIADLNFRAAQETAHDLQSQFGDVEALPLHLDVADPASIKSAITETVSQLGRIDYAVNSAGIVGSTAYSSEHDIAAWQKTLDVNLNGVWMASREEIRVMLTQEKLDESPRSSRGVIVNVASAYGLVGSSCDLPIVAYTASKHAVVGFTKADAITYAPLGIRINAICPGYVETPMLSLFTPEGRRKEESKIPLGRMAQPEEIGDAIAFMLSPMSSYMYGSAMVVDGGFIAQ</sequence>
<evidence type="ECO:0000256" key="2">
    <source>
        <dbReference type="ARBA" id="ARBA00022857"/>
    </source>
</evidence>
<gene>
    <name evidence="4" type="ORF">ASPCADRAFT_6027</name>
</gene>
<comment type="similarity">
    <text evidence="1">Belongs to the short-chain dehydrogenases/reductases (SDR) family.</text>
</comment>
<dbReference type="SUPFAM" id="SSF51735">
    <property type="entry name" value="NAD(P)-binding Rossmann-fold domains"/>
    <property type="match status" value="1"/>
</dbReference>
<dbReference type="Proteomes" id="UP000188318">
    <property type="component" value="Unassembled WGS sequence"/>
</dbReference>
<dbReference type="Pfam" id="PF13561">
    <property type="entry name" value="adh_short_C2"/>
    <property type="match status" value="1"/>
</dbReference>
<keyword evidence="2" id="KW-0521">NADP</keyword>
<dbReference type="InterPro" id="IPR036291">
    <property type="entry name" value="NAD(P)-bd_dom_sf"/>
</dbReference>
<evidence type="ECO:0000256" key="1">
    <source>
        <dbReference type="ARBA" id="ARBA00006484"/>
    </source>
</evidence>
<dbReference type="CDD" id="cd05233">
    <property type="entry name" value="SDR_c"/>
    <property type="match status" value="1"/>
</dbReference>
<dbReference type="STRING" id="602072.A0A1R3RM03"/>
<dbReference type="PANTHER" id="PTHR24321">
    <property type="entry name" value="DEHYDROGENASES, SHORT CHAIN"/>
    <property type="match status" value="1"/>
</dbReference>
<dbReference type="PANTHER" id="PTHR24321:SF12">
    <property type="entry name" value="SHORT-CHAIN DEHYDROGENASE_REDUCTASE FAMILY, PUTATIVE (AFU_ORTHOLOGUE AFUA_5G14340)-RELATED"/>
    <property type="match status" value="1"/>
</dbReference>
<evidence type="ECO:0000313" key="4">
    <source>
        <dbReference type="EMBL" id="OOF95507.1"/>
    </source>
</evidence>
<dbReference type="VEuPathDB" id="FungiDB:ASPCADRAFT_6027"/>
<accession>A0A1R3RM03</accession>
<evidence type="ECO:0000256" key="3">
    <source>
        <dbReference type="ARBA" id="ARBA00023002"/>
    </source>
</evidence>
<dbReference type="Gene3D" id="3.40.50.720">
    <property type="entry name" value="NAD(P)-binding Rossmann-like Domain"/>
    <property type="match status" value="1"/>
</dbReference>
<dbReference type="PRINTS" id="PR00080">
    <property type="entry name" value="SDRFAMILY"/>
</dbReference>
<dbReference type="GO" id="GO:0016491">
    <property type="term" value="F:oxidoreductase activity"/>
    <property type="evidence" value="ECO:0007669"/>
    <property type="project" value="UniProtKB-KW"/>
</dbReference>
<evidence type="ECO:0000313" key="5">
    <source>
        <dbReference type="Proteomes" id="UP000188318"/>
    </source>
</evidence>
<keyword evidence="3" id="KW-0560">Oxidoreductase</keyword>
<keyword evidence="5" id="KW-1185">Reference proteome</keyword>
<protein>
    <submittedName>
        <fullName evidence="4">Uncharacterized protein</fullName>
    </submittedName>
</protein>
<dbReference type="InterPro" id="IPR002347">
    <property type="entry name" value="SDR_fam"/>
</dbReference>
<reference evidence="5" key="1">
    <citation type="journal article" date="2017" name="Genome Biol.">
        <title>Comparative genomics reveals high biological diversity and specific adaptations in the industrially and medically important fungal genus Aspergillus.</title>
        <authorList>
            <person name="de Vries R.P."/>
            <person name="Riley R."/>
            <person name="Wiebenga A."/>
            <person name="Aguilar-Osorio G."/>
            <person name="Amillis S."/>
            <person name="Uchima C.A."/>
            <person name="Anderluh G."/>
            <person name="Asadollahi M."/>
            <person name="Askin M."/>
            <person name="Barry K."/>
            <person name="Battaglia E."/>
            <person name="Bayram O."/>
            <person name="Benocci T."/>
            <person name="Braus-Stromeyer S.A."/>
            <person name="Caldana C."/>
            <person name="Canovas D."/>
            <person name="Cerqueira G.C."/>
            <person name="Chen F."/>
            <person name="Chen W."/>
            <person name="Choi C."/>
            <person name="Clum A."/>
            <person name="Dos Santos R.A."/>
            <person name="Damasio A.R."/>
            <person name="Diallinas G."/>
            <person name="Emri T."/>
            <person name="Fekete E."/>
            <person name="Flipphi M."/>
            <person name="Freyberg S."/>
            <person name="Gallo A."/>
            <person name="Gournas C."/>
            <person name="Habgood R."/>
            <person name="Hainaut M."/>
            <person name="Harispe M.L."/>
            <person name="Henrissat B."/>
            <person name="Hilden K.S."/>
            <person name="Hope R."/>
            <person name="Hossain A."/>
            <person name="Karabika E."/>
            <person name="Karaffa L."/>
            <person name="Karanyi Z."/>
            <person name="Krasevec N."/>
            <person name="Kuo A."/>
            <person name="Kusch H."/>
            <person name="LaButti K."/>
            <person name="Lagendijk E.L."/>
            <person name="Lapidus A."/>
            <person name="Levasseur A."/>
            <person name="Lindquist E."/>
            <person name="Lipzen A."/>
            <person name="Logrieco A.F."/>
            <person name="MacCabe A."/>
            <person name="Maekelae M.R."/>
            <person name="Malavazi I."/>
            <person name="Melin P."/>
            <person name="Meyer V."/>
            <person name="Mielnichuk N."/>
            <person name="Miskei M."/>
            <person name="Molnar A.P."/>
            <person name="Mule G."/>
            <person name="Ngan C.Y."/>
            <person name="Orejas M."/>
            <person name="Orosz E."/>
            <person name="Ouedraogo J.P."/>
            <person name="Overkamp K.M."/>
            <person name="Park H.-S."/>
            <person name="Perrone G."/>
            <person name="Piumi F."/>
            <person name="Punt P.J."/>
            <person name="Ram A.F."/>
            <person name="Ramon A."/>
            <person name="Rauscher S."/>
            <person name="Record E."/>
            <person name="Riano-Pachon D.M."/>
            <person name="Robert V."/>
            <person name="Roehrig J."/>
            <person name="Ruller R."/>
            <person name="Salamov A."/>
            <person name="Salih N.S."/>
            <person name="Samson R.A."/>
            <person name="Sandor E."/>
            <person name="Sanguinetti M."/>
            <person name="Schuetze T."/>
            <person name="Sepcic K."/>
            <person name="Shelest E."/>
            <person name="Sherlock G."/>
            <person name="Sophianopoulou V."/>
            <person name="Squina F.M."/>
            <person name="Sun H."/>
            <person name="Susca A."/>
            <person name="Todd R.B."/>
            <person name="Tsang A."/>
            <person name="Unkles S.E."/>
            <person name="van de Wiele N."/>
            <person name="van Rossen-Uffink D."/>
            <person name="Oliveira J.V."/>
            <person name="Vesth T.C."/>
            <person name="Visser J."/>
            <person name="Yu J.-H."/>
            <person name="Zhou M."/>
            <person name="Andersen M.R."/>
            <person name="Archer D.B."/>
            <person name="Baker S.E."/>
            <person name="Benoit I."/>
            <person name="Brakhage A.A."/>
            <person name="Braus G.H."/>
            <person name="Fischer R."/>
            <person name="Frisvad J.C."/>
            <person name="Goldman G.H."/>
            <person name="Houbraken J."/>
            <person name="Oakley B."/>
            <person name="Pocsi I."/>
            <person name="Scazzocchio C."/>
            <person name="Seiboth B."/>
            <person name="vanKuyk P.A."/>
            <person name="Wortman J."/>
            <person name="Dyer P.S."/>
            <person name="Grigoriev I.V."/>
        </authorList>
    </citation>
    <scope>NUCLEOTIDE SEQUENCE [LARGE SCALE GENOMIC DNA]</scope>
    <source>
        <strain evidence="5">ITEM 5010</strain>
    </source>
</reference>